<dbReference type="AlphaFoldDB" id="A0A077ZUV3"/>
<feature type="compositionally biased region" description="Acidic residues" evidence="1">
    <location>
        <begin position="119"/>
        <end position="128"/>
    </location>
</feature>
<feature type="compositionally biased region" description="Basic residues" evidence="1">
    <location>
        <begin position="220"/>
        <end position="232"/>
    </location>
</feature>
<name>A0A077ZUV3_STYLE</name>
<organism evidence="3 4">
    <name type="scientific">Stylonychia lemnae</name>
    <name type="common">Ciliate</name>
    <dbReference type="NCBI Taxonomy" id="5949"/>
    <lineage>
        <taxon>Eukaryota</taxon>
        <taxon>Sar</taxon>
        <taxon>Alveolata</taxon>
        <taxon>Ciliophora</taxon>
        <taxon>Intramacronucleata</taxon>
        <taxon>Spirotrichea</taxon>
        <taxon>Stichotrichia</taxon>
        <taxon>Sporadotrichida</taxon>
        <taxon>Oxytrichidae</taxon>
        <taxon>Stylonychinae</taxon>
        <taxon>Stylonychia</taxon>
    </lineage>
</organism>
<evidence type="ECO:0000256" key="1">
    <source>
        <dbReference type="SAM" id="MobiDB-lite"/>
    </source>
</evidence>
<feature type="compositionally biased region" description="Basic and acidic residues" evidence="1">
    <location>
        <begin position="129"/>
        <end position="148"/>
    </location>
</feature>
<feature type="transmembrane region" description="Helical" evidence="2">
    <location>
        <begin position="32"/>
        <end position="56"/>
    </location>
</feature>
<keyword evidence="2" id="KW-0472">Membrane</keyword>
<evidence type="ECO:0008006" key="5">
    <source>
        <dbReference type="Google" id="ProtNLM"/>
    </source>
</evidence>
<sequence>MNELLYMAVLYSNFSLSKYSTSISSIQNSQEILYYALILLLVTNQALVLFSFLSLLRNLCNRCFTKSYQEISELDKTVQIKPDHQQDNLDEMEFDQDNEKDGGKKVQIKIQNIEERDVGEEDFGDEEIKENTEEGKQGELNTDQKETRMYSTEESMLPSISLKFKNTSSTLLNLKRFEIIDDEFEGDQQKARNFNFNELDKDQNLINELLEDDQKESDRKLKKKKRNFKNKNKGNLIEIKDENNNNAFQ</sequence>
<dbReference type="InParanoid" id="A0A077ZUV3"/>
<reference evidence="3 4" key="1">
    <citation type="submission" date="2014-06" db="EMBL/GenBank/DDBJ databases">
        <authorList>
            <person name="Swart Estienne"/>
        </authorList>
    </citation>
    <scope>NUCLEOTIDE SEQUENCE [LARGE SCALE GENOMIC DNA]</scope>
    <source>
        <strain evidence="3 4">130c</strain>
    </source>
</reference>
<dbReference type="EMBL" id="CCKQ01002575">
    <property type="protein sequence ID" value="CDW73685.1"/>
    <property type="molecule type" value="Genomic_DNA"/>
</dbReference>
<keyword evidence="2" id="KW-1133">Transmembrane helix</keyword>
<dbReference type="Proteomes" id="UP000039865">
    <property type="component" value="Unassembled WGS sequence"/>
</dbReference>
<keyword evidence="4" id="KW-1185">Reference proteome</keyword>
<keyword evidence="2" id="KW-0812">Transmembrane</keyword>
<evidence type="ECO:0000313" key="4">
    <source>
        <dbReference type="Proteomes" id="UP000039865"/>
    </source>
</evidence>
<feature type="region of interest" description="Disordered" evidence="1">
    <location>
        <begin position="214"/>
        <end position="249"/>
    </location>
</feature>
<gene>
    <name evidence="3" type="primary">Contig16337.g17404</name>
    <name evidence="3" type="ORF">STYLEM_2670</name>
</gene>
<accession>A0A077ZUV3</accession>
<evidence type="ECO:0000256" key="2">
    <source>
        <dbReference type="SAM" id="Phobius"/>
    </source>
</evidence>
<evidence type="ECO:0000313" key="3">
    <source>
        <dbReference type="EMBL" id="CDW73685.1"/>
    </source>
</evidence>
<proteinExistence type="predicted"/>
<protein>
    <recommendedName>
        <fullName evidence="5">Transmembrane protein</fullName>
    </recommendedName>
</protein>
<feature type="region of interest" description="Disordered" evidence="1">
    <location>
        <begin position="119"/>
        <end position="149"/>
    </location>
</feature>